<evidence type="ECO:0000313" key="4">
    <source>
        <dbReference type="Proteomes" id="UP000642070"/>
    </source>
</evidence>
<dbReference type="Pfam" id="PF13649">
    <property type="entry name" value="Methyltransf_25"/>
    <property type="match status" value="1"/>
</dbReference>
<keyword evidence="4" id="KW-1185">Reference proteome</keyword>
<comment type="caution">
    <text evidence="3">The sequence shown here is derived from an EMBL/GenBank/DDBJ whole genome shotgun (WGS) entry which is preliminary data.</text>
</comment>
<proteinExistence type="predicted"/>
<evidence type="ECO:0000259" key="2">
    <source>
        <dbReference type="Pfam" id="PF18096"/>
    </source>
</evidence>
<dbReference type="AlphaFoldDB" id="A0A917TCI8"/>
<reference evidence="3" key="1">
    <citation type="journal article" date="2014" name="Int. J. Syst. Evol. Microbiol.">
        <title>Complete genome sequence of Corynebacterium casei LMG S-19264T (=DSM 44701T), isolated from a smear-ripened cheese.</title>
        <authorList>
            <consortium name="US DOE Joint Genome Institute (JGI-PGF)"/>
            <person name="Walter F."/>
            <person name="Albersmeier A."/>
            <person name="Kalinowski J."/>
            <person name="Ruckert C."/>
        </authorList>
    </citation>
    <scope>NUCLEOTIDE SEQUENCE</scope>
    <source>
        <strain evidence="3">JCM 19831</strain>
    </source>
</reference>
<dbReference type="InterPro" id="IPR041497">
    <property type="entry name" value="Thump-like"/>
</dbReference>
<dbReference type="Gene3D" id="3.40.50.150">
    <property type="entry name" value="Vaccinia Virus protein VP39"/>
    <property type="match status" value="1"/>
</dbReference>
<protein>
    <submittedName>
        <fullName evidence="3">Methyltransferase</fullName>
    </submittedName>
</protein>
<dbReference type="InterPro" id="IPR041698">
    <property type="entry name" value="Methyltransf_25"/>
</dbReference>
<dbReference type="InterPro" id="IPR029063">
    <property type="entry name" value="SAM-dependent_MTases_sf"/>
</dbReference>
<dbReference type="Proteomes" id="UP000642070">
    <property type="component" value="Unassembled WGS sequence"/>
</dbReference>
<dbReference type="GO" id="GO:0032259">
    <property type="term" value="P:methylation"/>
    <property type="evidence" value="ECO:0007669"/>
    <property type="project" value="UniProtKB-KW"/>
</dbReference>
<feature type="domain" description="THUMP-like" evidence="2">
    <location>
        <begin position="318"/>
        <end position="388"/>
    </location>
</feature>
<dbReference type="EMBL" id="BMPI01000007">
    <property type="protein sequence ID" value="GGM17630.1"/>
    <property type="molecule type" value="Genomic_DNA"/>
</dbReference>
<dbReference type="Pfam" id="PF18096">
    <property type="entry name" value="Thump_like"/>
    <property type="match status" value="1"/>
</dbReference>
<feature type="domain" description="Methyltransferase" evidence="1">
    <location>
        <begin position="100"/>
        <end position="165"/>
    </location>
</feature>
<keyword evidence="3" id="KW-0489">Methyltransferase</keyword>
<sequence length="399" mass="41570">MDVDDLLSEAGRQALAAAGTITDAHRHPLRAAEHLRAQGIAPALAAAALTQAELRRKAVTKFGADAAVMLFTRAGLEQATRAAVATRRARRLAVAGVTSVADLGCGIGADTIAFARAGLRVRAVDADPTTARIAQANAAALGLPADVTHGDAVTTDLTGVDAVFCDPARRTKGGQRVFDPRAYEPPWDFVAALPARVPRTVLKLAPGIDHDLLPEHAEGEWVSIDGDLVEAAAWCGPLAETPRRATLISTATPAVHELTGTGGEQAPVDRPKRFLHDPDAAVIRAHLVAEFAGTIGGTLADPTIAYTYTDEPATTPFARTYEVLEHLPVALKRLRAALRDLDAGPLTILKRGSALDVEELRKSLKLTGGSPATIALTRIGRAPAVLLLRTAAGPAAAAG</sequence>
<dbReference type="PANTHER" id="PTHR14741:SF32">
    <property type="entry name" value="TRIMETHYLGUANOSINE SYNTHASE"/>
    <property type="match status" value="1"/>
</dbReference>
<evidence type="ECO:0000313" key="3">
    <source>
        <dbReference type="EMBL" id="GGM17630.1"/>
    </source>
</evidence>
<dbReference type="PANTHER" id="PTHR14741">
    <property type="entry name" value="S-ADENOSYLMETHIONINE-DEPENDENT METHYLTRANSFERASE RELATED"/>
    <property type="match status" value="1"/>
</dbReference>
<keyword evidence="3" id="KW-0808">Transferase</keyword>
<dbReference type="GO" id="GO:0008168">
    <property type="term" value="F:methyltransferase activity"/>
    <property type="evidence" value="ECO:0007669"/>
    <property type="project" value="UniProtKB-KW"/>
</dbReference>
<evidence type="ECO:0000259" key="1">
    <source>
        <dbReference type="Pfam" id="PF13649"/>
    </source>
</evidence>
<organism evidence="3 4">
    <name type="scientific">Dactylosporangium sucinum</name>
    <dbReference type="NCBI Taxonomy" id="1424081"/>
    <lineage>
        <taxon>Bacteria</taxon>
        <taxon>Bacillati</taxon>
        <taxon>Actinomycetota</taxon>
        <taxon>Actinomycetes</taxon>
        <taxon>Micromonosporales</taxon>
        <taxon>Micromonosporaceae</taxon>
        <taxon>Dactylosporangium</taxon>
    </lineage>
</organism>
<dbReference type="SUPFAM" id="SSF53335">
    <property type="entry name" value="S-adenosyl-L-methionine-dependent methyltransferases"/>
    <property type="match status" value="1"/>
</dbReference>
<name>A0A917TCI8_9ACTN</name>
<accession>A0A917TCI8</accession>
<dbReference type="RefSeq" id="WP_190249332.1">
    <property type="nucleotide sequence ID" value="NZ_BMPI01000007.1"/>
</dbReference>
<dbReference type="CDD" id="cd02440">
    <property type="entry name" value="AdoMet_MTases"/>
    <property type="match status" value="1"/>
</dbReference>
<reference evidence="3" key="2">
    <citation type="submission" date="2020-09" db="EMBL/GenBank/DDBJ databases">
        <authorList>
            <person name="Sun Q."/>
            <person name="Ohkuma M."/>
        </authorList>
    </citation>
    <scope>NUCLEOTIDE SEQUENCE</scope>
    <source>
        <strain evidence="3">JCM 19831</strain>
    </source>
</reference>
<gene>
    <name evidence="3" type="ORF">GCM10007977_018630</name>
</gene>